<proteinExistence type="predicted"/>
<sequence>MSNVSGNPAVIVGMGLTTMALLGMIRKSIIGDKIGTQKYMRYRIIAQFFTVFALVAGVTVFASNPKAIQEEKQAVFVANSAN</sequence>
<accession>A0AC34G5T6</accession>
<organism evidence="1 2">
    <name type="scientific">Panagrolaimus sp. ES5</name>
    <dbReference type="NCBI Taxonomy" id="591445"/>
    <lineage>
        <taxon>Eukaryota</taxon>
        <taxon>Metazoa</taxon>
        <taxon>Ecdysozoa</taxon>
        <taxon>Nematoda</taxon>
        <taxon>Chromadorea</taxon>
        <taxon>Rhabditida</taxon>
        <taxon>Tylenchina</taxon>
        <taxon>Panagrolaimomorpha</taxon>
        <taxon>Panagrolaimoidea</taxon>
        <taxon>Panagrolaimidae</taxon>
        <taxon>Panagrolaimus</taxon>
    </lineage>
</organism>
<dbReference type="WBParaSite" id="ES5_v2.g25092.t1">
    <property type="protein sequence ID" value="ES5_v2.g25092.t1"/>
    <property type="gene ID" value="ES5_v2.g25092"/>
</dbReference>
<evidence type="ECO:0000313" key="2">
    <source>
        <dbReference type="WBParaSite" id="ES5_v2.g25092.t1"/>
    </source>
</evidence>
<name>A0AC34G5T6_9BILA</name>
<evidence type="ECO:0000313" key="1">
    <source>
        <dbReference type="Proteomes" id="UP000887579"/>
    </source>
</evidence>
<dbReference type="Proteomes" id="UP000887579">
    <property type="component" value="Unplaced"/>
</dbReference>
<reference evidence="2" key="1">
    <citation type="submission" date="2022-11" db="UniProtKB">
        <authorList>
            <consortium name="WormBaseParasite"/>
        </authorList>
    </citation>
    <scope>IDENTIFICATION</scope>
</reference>
<protein>
    <submittedName>
        <fullName evidence="2">HIG1 domain-containing protein</fullName>
    </submittedName>
</protein>